<evidence type="ECO:0000256" key="2">
    <source>
        <dbReference type="ARBA" id="ARBA00001604"/>
    </source>
</evidence>
<comment type="function">
    <text evidence="17">Hydrolysis of phosphatidylcholine with phospholipase A2 (EC 3.1.1.4) and phospholipase A1 (EC 3.1.1.32) activities.</text>
</comment>
<evidence type="ECO:0000256" key="15">
    <source>
        <dbReference type="PIRSR" id="PIRSR603187-1"/>
    </source>
</evidence>
<evidence type="ECO:0000313" key="18">
    <source>
        <dbReference type="EMBL" id="AHE54534.1"/>
    </source>
</evidence>
<dbReference type="PANTHER" id="PTHR40457:SF1">
    <property type="entry name" value="PHOSPHOLIPASE A1"/>
    <property type="match status" value="1"/>
</dbReference>
<keyword evidence="6" id="KW-0812">Transmembrane</keyword>
<evidence type="ECO:0000256" key="6">
    <source>
        <dbReference type="ARBA" id="ARBA00022692"/>
    </source>
</evidence>
<evidence type="ECO:0000256" key="4">
    <source>
        <dbReference type="ARBA" id="ARBA00011702"/>
    </source>
</evidence>
<keyword evidence="8 17" id="KW-0732">Signal</keyword>
<dbReference type="STRING" id="1123269.NX02_14235"/>
<feature type="binding site" description="in dimeric form" evidence="16">
    <location>
        <position position="277"/>
    </location>
    <ligand>
        <name>Ca(2+)</name>
        <dbReference type="ChEBI" id="CHEBI:29108"/>
        <label>1</label>
    </ligand>
</feature>
<accession>W0A9F1</accession>
<feature type="active site" description="Proton acceptor" evidence="15">
    <location>
        <position position="272"/>
    </location>
</feature>
<evidence type="ECO:0000256" key="11">
    <source>
        <dbReference type="ARBA" id="ARBA00022963"/>
    </source>
</evidence>
<dbReference type="RefSeq" id="WP_039997528.1">
    <property type="nucleotide sequence ID" value="NZ_CP006644.1"/>
</dbReference>
<comment type="cofactor">
    <cofactor evidence="17">
        <name>Ca(2+)</name>
        <dbReference type="ChEBI" id="CHEBI:29108"/>
    </cofactor>
    <text evidence="17">Binds 1 Ca(2+) ion per monomer. In the dimeric form the Ca(2+) is bound by different amino acids with binding of each Ca(2+) shared with ligands coming from each monomer. The Ca(2+) ion may have a role in catalysis.</text>
</comment>
<dbReference type="HOGENOM" id="CLU_051993_1_0_5"/>
<feature type="chain" id="PRO_5019611989" description="Phospholipase A1" evidence="17">
    <location>
        <begin position="25"/>
        <end position="409"/>
    </location>
</feature>
<protein>
    <recommendedName>
        <fullName evidence="17">Phospholipase A1</fullName>
        <ecNumber evidence="17">3.1.1.32</ecNumber>
        <ecNumber evidence="17">3.1.1.4</ecNumber>
    </recommendedName>
    <alternativeName>
        <fullName evidence="17">Phosphatidylcholine 1-acylhydrolase</fullName>
    </alternativeName>
</protein>
<dbReference type="PRINTS" id="PR01486">
    <property type="entry name" value="PHPHLIPASEA1"/>
</dbReference>
<keyword evidence="5" id="KW-1134">Transmembrane beta strand</keyword>
<keyword evidence="9 17" id="KW-0378">Hydrolase</keyword>
<organism evidence="18 19">
    <name type="scientific">Sphingomonas sanxanigenens DSM 19645 = NX02</name>
    <dbReference type="NCBI Taxonomy" id="1123269"/>
    <lineage>
        <taxon>Bacteria</taxon>
        <taxon>Pseudomonadati</taxon>
        <taxon>Pseudomonadota</taxon>
        <taxon>Alphaproteobacteria</taxon>
        <taxon>Sphingomonadales</taxon>
        <taxon>Sphingomonadaceae</taxon>
        <taxon>Sphingomonas</taxon>
    </lineage>
</organism>
<sequence>MAHTARRLVPLALAVALAPQAALAAPRFVIGEAERPEGSDTATVEVLLLNDGAGEEQAMLPPRVQASIGGTPVWLDRAPDAPDAPDSVTIAPNGFARATYRFTPPAGLTGAALVSIPEWSTQTVALAAPLPARPAGTAPEPVRSAALAARDGTPLAAADGTAQSAVEERFNRFFGNISAYQPMYVAYGTAEDSELRVQLSFKYQVLGRTRKDPDFPAWSDGLYLGFTQKILWNLESDADFRDSNYMPELFFRTPAMALGSNGAAGLQLGVLHESNGRSGGFSRSLNSVYVAPTAMWNLGNGYSVTAAPRLTFLFGGKAGNPDIRAYRGVTGLDFQIGKDDGLKLATHGRYNISNGRGALETELSYPLSEIFGGGPEFYLFVQNFTGYGESLIDYDRRMTRLRFGIAITR</sequence>
<dbReference type="SUPFAM" id="SSF56931">
    <property type="entry name" value="Outer membrane phospholipase A (OMPLA)"/>
    <property type="match status" value="1"/>
</dbReference>
<evidence type="ECO:0000256" key="12">
    <source>
        <dbReference type="ARBA" id="ARBA00023098"/>
    </source>
</evidence>
<keyword evidence="7 16" id="KW-0479">Metal-binding</keyword>
<dbReference type="GO" id="GO:0008970">
    <property type="term" value="F:phospholipase A1 activity"/>
    <property type="evidence" value="ECO:0007669"/>
    <property type="project" value="UniProtKB-EC"/>
</dbReference>
<comment type="catalytic activity">
    <reaction evidence="2 17">
        <text>a 1,2-diacyl-sn-glycero-3-phosphocholine + H2O = a 1-acyl-sn-glycero-3-phosphocholine + a fatty acid + H(+)</text>
        <dbReference type="Rhea" id="RHEA:15801"/>
        <dbReference type="ChEBI" id="CHEBI:15377"/>
        <dbReference type="ChEBI" id="CHEBI:15378"/>
        <dbReference type="ChEBI" id="CHEBI:28868"/>
        <dbReference type="ChEBI" id="CHEBI:57643"/>
        <dbReference type="ChEBI" id="CHEBI:58168"/>
        <dbReference type="EC" id="3.1.1.4"/>
    </reaction>
</comment>
<dbReference type="GO" id="GO:0016042">
    <property type="term" value="P:lipid catabolic process"/>
    <property type="evidence" value="ECO:0007669"/>
    <property type="project" value="UniProtKB-KW"/>
</dbReference>
<evidence type="ECO:0000256" key="3">
    <source>
        <dbReference type="ARBA" id="ARBA00010525"/>
    </source>
</evidence>
<evidence type="ECO:0000256" key="8">
    <source>
        <dbReference type="ARBA" id="ARBA00022729"/>
    </source>
</evidence>
<evidence type="ECO:0000256" key="9">
    <source>
        <dbReference type="ARBA" id="ARBA00022801"/>
    </source>
</evidence>
<keyword evidence="19" id="KW-1185">Reference proteome</keyword>
<dbReference type="PATRIC" id="fig|1123269.5.peg.2774"/>
<dbReference type="GO" id="GO:0009279">
    <property type="term" value="C:cell outer membrane"/>
    <property type="evidence" value="ECO:0007669"/>
    <property type="project" value="UniProtKB-SubCell"/>
</dbReference>
<evidence type="ECO:0000256" key="16">
    <source>
        <dbReference type="PIRSR" id="PIRSR603187-2"/>
    </source>
</evidence>
<keyword evidence="10 16" id="KW-0106">Calcium</keyword>
<dbReference type="EC" id="3.1.1.32" evidence="17"/>
<keyword evidence="12 17" id="KW-0443">Lipid metabolism</keyword>
<dbReference type="GO" id="GO:0046872">
    <property type="term" value="F:metal ion binding"/>
    <property type="evidence" value="ECO:0007669"/>
    <property type="project" value="UniProtKB-KW"/>
</dbReference>
<evidence type="ECO:0000256" key="1">
    <source>
        <dbReference type="ARBA" id="ARBA00000111"/>
    </source>
</evidence>
<evidence type="ECO:0000256" key="14">
    <source>
        <dbReference type="ARBA" id="ARBA00023237"/>
    </source>
</evidence>
<comment type="catalytic activity">
    <reaction evidence="1 17">
        <text>a 1,2-diacyl-sn-glycero-3-phosphocholine + H2O = a 2-acyl-sn-glycero-3-phosphocholine + a fatty acid + H(+)</text>
        <dbReference type="Rhea" id="RHEA:18689"/>
        <dbReference type="ChEBI" id="CHEBI:15377"/>
        <dbReference type="ChEBI" id="CHEBI:15378"/>
        <dbReference type="ChEBI" id="CHEBI:28868"/>
        <dbReference type="ChEBI" id="CHEBI:57643"/>
        <dbReference type="ChEBI" id="CHEBI:57875"/>
        <dbReference type="EC" id="3.1.1.32"/>
    </reaction>
</comment>
<evidence type="ECO:0000256" key="7">
    <source>
        <dbReference type="ARBA" id="ARBA00022723"/>
    </source>
</evidence>
<dbReference type="Pfam" id="PF02253">
    <property type="entry name" value="PLA1"/>
    <property type="match status" value="1"/>
</dbReference>
<dbReference type="Gene3D" id="2.40.230.10">
    <property type="entry name" value="Phospholipase A1"/>
    <property type="match status" value="1"/>
</dbReference>
<dbReference type="PANTHER" id="PTHR40457">
    <property type="entry name" value="PHOSPHOLIPASE A1"/>
    <property type="match status" value="1"/>
</dbReference>
<dbReference type="EC" id="3.1.1.4" evidence="17"/>
<evidence type="ECO:0000313" key="19">
    <source>
        <dbReference type="Proteomes" id="UP000018851"/>
    </source>
</evidence>
<dbReference type="eggNOG" id="COG2829">
    <property type="taxonomic scope" value="Bacteria"/>
</dbReference>
<keyword evidence="11 17" id="KW-0442">Lipid degradation</keyword>
<gene>
    <name evidence="18" type="ORF">NX02_14235</name>
</gene>
<feature type="binding site" description="in dimeric form" evidence="16">
    <location>
        <position position="282"/>
    </location>
    <ligand>
        <name>Ca(2+)</name>
        <dbReference type="ChEBI" id="CHEBI:29108"/>
        <label>1</label>
    </ligand>
</feature>
<dbReference type="InterPro" id="IPR003187">
    <property type="entry name" value="PLipase_A1"/>
</dbReference>
<keyword evidence="14 17" id="KW-0998">Cell outer membrane</keyword>
<evidence type="ECO:0000256" key="13">
    <source>
        <dbReference type="ARBA" id="ARBA00023136"/>
    </source>
</evidence>
<proteinExistence type="inferred from homology"/>
<comment type="similarity">
    <text evidence="3 17">Belongs to the phospholipase A1 family.</text>
</comment>
<dbReference type="KEGG" id="ssan:NX02_14235"/>
<feature type="active site" description="Nucleophile" evidence="15">
    <location>
        <position position="274"/>
    </location>
</feature>
<comment type="subunit">
    <text evidence="4 17">Homodimer; dimerization is reversible, and the dimeric form is the active one.</text>
</comment>
<dbReference type="InterPro" id="IPR036541">
    <property type="entry name" value="PLipase_A1_sf"/>
</dbReference>
<name>W0A9F1_9SPHN</name>
<dbReference type="Proteomes" id="UP000018851">
    <property type="component" value="Chromosome"/>
</dbReference>
<keyword evidence="13" id="KW-0472">Membrane</keyword>
<evidence type="ECO:0000256" key="10">
    <source>
        <dbReference type="ARBA" id="ARBA00022837"/>
    </source>
</evidence>
<evidence type="ECO:0000256" key="5">
    <source>
        <dbReference type="ARBA" id="ARBA00022452"/>
    </source>
</evidence>
<evidence type="ECO:0000256" key="17">
    <source>
        <dbReference type="RuleBase" id="RU366027"/>
    </source>
</evidence>
<comment type="subcellular location">
    <subcellularLocation>
        <location evidence="17">Cell outer membrane</location>
        <topology evidence="17">Multi-pass membrane protein</topology>
    </subcellularLocation>
    <text evidence="17">One of the very few enzymes located there.</text>
</comment>
<dbReference type="EMBL" id="CP006644">
    <property type="protein sequence ID" value="AHE54534.1"/>
    <property type="molecule type" value="Genomic_DNA"/>
</dbReference>
<dbReference type="GO" id="GO:0004623">
    <property type="term" value="F:phospholipase A2 activity"/>
    <property type="evidence" value="ECO:0007669"/>
    <property type="project" value="UniProtKB-EC"/>
</dbReference>
<dbReference type="AlphaFoldDB" id="W0A9F1"/>
<reference evidence="18 19" key="1">
    <citation type="submission" date="2013-07" db="EMBL/GenBank/DDBJ databases">
        <title>Completed genome of Sphingomonas sanxanigenens NX02.</title>
        <authorList>
            <person name="Ma T."/>
            <person name="Huang H."/>
            <person name="Wu M."/>
            <person name="Li X."/>
            <person name="Li G."/>
        </authorList>
    </citation>
    <scope>NUCLEOTIDE SEQUENCE [LARGE SCALE GENOMIC DNA]</scope>
    <source>
        <strain evidence="18 19">NX02</strain>
    </source>
</reference>
<feature type="signal peptide" evidence="17">
    <location>
        <begin position="1"/>
        <end position="24"/>
    </location>
</feature>